<evidence type="ECO:0000313" key="5">
    <source>
        <dbReference type="Proteomes" id="UP000589036"/>
    </source>
</evidence>
<keyword evidence="2" id="KW-1133">Transmembrane helix</keyword>
<keyword evidence="5" id="KW-1185">Reference proteome</keyword>
<keyword evidence="2" id="KW-0812">Transmembrane</keyword>
<proteinExistence type="predicted"/>
<evidence type="ECO:0000313" key="4">
    <source>
        <dbReference type="EMBL" id="NYE45247.1"/>
    </source>
</evidence>
<dbReference type="EMBL" id="JACCCC010000001">
    <property type="protein sequence ID" value="NYE45247.1"/>
    <property type="molecule type" value="Genomic_DNA"/>
</dbReference>
<feature type="compositionally biased region" description="Acidic residues" evidence="1">
    <location>
        <begin position="217"/>
        <end position="230"/>
    </location>
</feature>
<gene>
    <name evidence="4" type="ORF">HDA32_000367</name>
</gene>
<evidence type="ECO:0008006" key="6">
    <source>
        <dbReference type="Google" id="ProtNLM"/>
    </source>
</evidence>
<organism evidence="4 5">
    <name type="scientific">Spinactinospora alkalitolerans</name>
    <dbReference type="NCBI Taxonomy" id="687207"/>
    <lineage>
        <taxon>Bacteria</taxon>
        <taxon>Bacillati</taxon>
        <taxon>Actinomycetota</taxon>
        <taxon>Actinomycetes</taxon>
        <taxon>Streptosporangiales</taxon>
        <taxon>Nocardiopsidaceae</taxon>
        <taxon>Spinactinospora</taxon>
    </lineage>
</organism>
<evidence type="ECO:0000256" key="2">
    <source>
        <dbReference type="SAM" id="Phobius"/>
    </source>
</evidence>
<evidence type="ECO:0000256" key="3">
    <source>
        <dbReference type="SAM" id="SignalP"/>
    </source>
</evidence>
<feature type="transmembrane region" description="Helical" evidence="2">
    <location>
        <begin position="285"/>
        <end position="307"/>
    </location>
</feature>
<sequence length="322" mass="32292">MSRRTTRMVAGFATSAFVGLGFAFTAPAAWAAGPEDAAQAVEENGPSAEGGADLETNEGGPQTLDIPGVEETEFAYTCLVDDQNPPEEPDDIVLALTAAPTDAATGDEVAIEAEVGAGYWYREGNEHEPGSATLDYEVLLGGDGAPKDAFSLTAVGEEFTDAGEVDWSAATGSFTATKPGDITLTPGTVTIQGGGSTTVCKPEGAESFHTISVAGDPIEEPEPTPSDEPEPTPSQEPTGEDEEPTPEPTDGAGGGDDGEDKPTPEPSPTGDDGDQADGGLPVTGAALGGLVAAGAVALGGGGAAMYLSRKRKSAATGSTEES</sequence>
<accession>A0A852TPP3</accession>
<evidence type="ECO:0000256" key="1">
    <source>
        <dbReference type="SAM" id="MobiDB-lite"/>
    </source>
</evidence>
<name>A0A852TPP3_9ACTN</name>
<feature type="region of interest" description="Disordered" evidence="1">
    <location>
        <begin position="42"/>
        <end position="62"/>
    </location>
</feature>
<reference evidence="4 5" key="1">
    <citation type="submission" date="2020-07" db="EMBL/GenBank/DDBJ databases">
        <title>Sequencing the genomes of 1000 actinobacteria strains.</title>
        <authorList>
            <person name="Klenk H.-P."/>
        </authorList>
    </citation>
    <scope>NUCLEOTIDE SEQUENCE [LARGE SCALE GENOMIC DNA]</scope>
    <source>
        <strain evidence="4 5">CXB654</strain>
    </source>
</reference>
<feature type="chain" id="PRO_5038778004" description="Gram-positive cocci surface proteins LPxTG domain-containing protein" evidence="3">
    <location>
        <begin position="32"/>
        <end position="322"/>
    </location>
</feature>
<keyword evidence="3" id="KW-0732">Signal</keyword>
<dbReference type="Proteomes" id="UP000589036">
    <property type="component" value="Unassembled WGS sequence"/>
</dbReference>
<keyword evidence="2" id="KW-0472">Membrane</keyword>
<feature type="signal peptide" evidence="3">
    <location>
        <begin position="1"/>
        <end position="31"/>
    </location>
</feature>
<protein>
    <recommendedName>
        <fullName evidence="6">Gram-positive cocci surface proteins LPxTG domain-containing protein</fullName>
    </recommendedName>
</protein>
<comment type="caution">
    <text evidence="4">The sequence shown here is derived from an EMBL/GenBank/DDBJ whole genome shotgun (WGS) entry which is preliminary data.</text>
</comment>
<dbReference type="RefSeq" id="WP_179641509.1">
    <property type="nucleotide sequence ID" value="NZ_BAAAYY010000021.1"/>
</dbReference>
<dbReference type="AlphaFoldDB" id="A0A852TPP3"/>
<feature type="region of interest" description="Disordered" evidence="1">
    <location>
        <begin position="214"/>
        <end position="285"/>
    </location>
</feature>